<dbReference type="PANTHER" id="PTHR30606">
    <property type="entry name" value="LIPID A BIOSYNTHESIS LAUROYL ACYLTRANSFERASE"/>
    <property type="match status" value="1"/>
</dbReference>
<comment type="caution">
    <text evidence="8">The sequence shown here is derived from an EMBL/GenBank/DDBJ whole genome shotgun (WGS) entry which is preliminary data.</text>
</comment>
<evidence type="ECO:0000256" key="7">
    <source>
        <dbReference type="SAM" id="Phobius"/>
    </source>
</evidence>
<proteinExistence type="predicted"/>
<dbReference type="CDD" id="cd07984">
    <property type="entry name" value="LPLAT_LABLAT-like"/>
    <property type="match status" value="1"/>
</dbReference>
<dbReference type="PANTHER" id="PTHR30606:SF10">
    <property type="entry name" value="PHOSPHATIDYLINOSITOL MANNOSIDE ACYLTRANSFERASE"/>
    <property type="match status" value="1"/>
</dbReference>
<reference evidence="8 9" key="1">
    <citation type="submission" date="2024-09" db="EMBL/GenBank/DDBJ databases">
        <title>Laminarin stimulates single cell rates of sulfate reduction while oxygen inhibits transcriptomic activity in coastal marine sediment.</title>
        <authorList>
            <person name="Lindsay M."/>
            <person name="Orcutt B."/>
            <person name="Emerson D."/>
            <person name="Stepanauskas R."/>
            <person name="D'Angelo T."/>
        </authorList>
    </citation>
    <scope>NUCLEOTIDE SEQUENCE [LARGE SCALE GENOMIC DNA]</scope>
    <source>
        <strain evidence="8">SAG AM-311-K15</strain>
    </source>
</reference>
<evidence type="ECO:0000256" key="5">
    <source>
        <dbReference type="ARBA" id="ARBA00023136"/>
    </source>
</evidence>
<keyword evidence="5 7" id="KW-0472">Membrane</keyword>
<keyword evidence="7" id="KW-1133">Transmembrane helix</keyword>
<evidence type="ECO:0000313" key="9">
    <source>
        <dbReference type="Proteomes" id="UP001594351"/>
    </source>
</evidence>
<dbReference type="GO" id="GO:0016746">
    <property type="term" value="F:acyltransferase activity"/>
    <property type="evidence" value="ECO:0007669"/>
    <property type="project" value="UniProtKB-KW"/>
</dbReference>
<keyword evidence="2" id="KW-1003">Cell membrane</keyword>
<evidence type="ECO:0000256" key="3">
    <source>
        <dbReference type="ARBA" id="ARBA00022519"/>
    </source>
</evidence>
<keyword evidence="9" id="KW-1185">Reference proteome</keyword>
<dbReference type="Pfam" id="PF03279">
    <property type="entry name" value="Lip_A_acyltrans"/>
    <property type="match status" value="1"/>
</dbReference>
<keyword evidence="7" id="KW-0812">Transmembrane</keyword>
<organism evidence="8 9">
    <name type="scientific">candidate division CSSED10-310 bacterium</name>
    <dbReference type="NCBI Taxonomy" id="2855610"/>
    <lineage>
        <taxon>Bacteria</taxon>
        <taxon>Bacteria division CSSED10-310</taxon>
    </lineage>
</organism>
<dbReference type="EMBL" id="JBHPBY010000084">
    <property type="protein sequence ID" value="MFC1850227.1"/>
    <property type="molecule type" value="Genomic_DNA"/>
</dbReference>
<keyword evidence="6 8" id="KW-0012">Acyltransferase</keyword>
<evidence type="ECO:0000256" key="4">
    <source>
        <dbReference type="ARBA" id="ARBA00022679"/>
    </source>
</evidence>
<sequence>MPKKAYLTTKDILLFNYLFIFRILAGFLPLRLVRLCCIPVANIYSALYIRKQKSLQDRLNLAFKERKTDLEIQNIAVNIIRNALFRMVDDIILNRLSAEDLLQCSVINGLENVESALSAKNGVILVSGHFFCNRVGKRLLHHMGFPILNIRNEFASGPGTGSLSEKYLKRYAKKMLDKVISDFVYIHQKGAGLQILKRLRGNGLVNIHLDAIQSFHAILLPFLGLSRPFPTGFLRLAQATGTALVPMLCLGNSKSFTVDLGTSVALHKNAATTSGMRTTLEQLVRILESQIEQYPDQWGGWLWDQSSKTTRSQSQNDHKF</sequence>
<evidence type="ECO:0000313" key="8">
    <source>
        <dbReference type="EMBL" id="MFC1850227.1"/>
    </source>
</evidence>
<evidence type="ECO:0000256" key="1">
    <source>
        <dbReference type="ARBA" id="ARBA00004533"/>
    </source>
</evidence>
<dbReference type="Proteomes" id="UP001594351">
    <property type="component" value="Unassembled WGS sequence"/>
</dbReference>
<protein>
    <submittedName>
        <fullName evidence="8">Lysophospholipid acyltransferase family protein</fullName>
    </submittedName>
</protein>
<evidence type="ECO:0000256" key="2">
    <source>
        <dbReference type="ARBA" id="ARBA00022475"/>
    </source>
</evidence>
<keyword evidence="3" id="KW-0997">Cell inner membrane</keyword>
<name>A0ABV6YVJ5_UNCC1</name>
<feature type="transmembrane region" description="Helical" evidence="7">
    <location>
        <begin position="12"/>
        <end position="30"/>
    </location>
</feature>
<keyword evidence="4" id="KW-0808">Transferase</keyword>
<comment type="subcellular location">
    <subcellularLocation>
        <location evidence="1">Cell inner membrane</location>
    </subcellularLocation>
</comment>
<dbReference type="InterPro" id="IPR004960">
    <property type="entry name" value="LipA_acyltrans"/>
</dbReference>
<gene>
    <name evidence="8" type="ORF">ACFL27_08555</name>
</gene>
<accession>A0ABV6YVJ5</accession>
<evidence type="ECO:0000256" key="6">
    <source>
        <dbReference type="ARBA" id="ARBA00023315"/>
    </source>
</evidence>